<sequence>MDQPWTPRPKPEQAERLERRIEFSDYATTRDFLERLNALCESEQRFPDISFGRTYVNLTLRAETEDSPIEAADWAFTAAIDALVC</sequence>
<comment type="similarity">
    <text evidence="2">Belongs to the pterin-4-alpha-carbinolamine dehydratase family.</text>
</comment>
<dbReference type="OrthoDB" id="5297462at2"/>
<accession>A0A2P7MXL2</accession>
<keyword evidence="4" id="KW-0456">Lyase</keyword>
<dbReference type="InterPro" id="IPR036428">
    <property type="entry name" value="PCD_sf"/>
</dbReference>
<evidence type="ECO:0000256" key="2">
    <source>
        <dbReference type="ARBA" id="ARBA00006472"/>
    </source>
</evidence>
<dbReference type="GO" id="GO:0008124">
    <property type="term" value="F:4-alpha-hydroxytetrahydrobiopterin dehydratase activity"/>
    <property type="evidence" value="ECO:0007669"/>
    <property type="project" value="UniProtKB-EC"/>
</dbReference>
<proteinExistence type="inferred from homology"/>
<dbReference type="EC" id="4.2.1.96" evidence="3"/>
<dbReference type="Pfam" id="PF01329">
    <property type="entry name" value="Pterin_4a"/>
    <property type="match status" value="1"/>
</dbReference>
<evidence type="ECO:0000313" key="6">
    <source>
        <dbReference type="Proteomes" id="UP000243002"/>
    </source>
</evidence>
<dbReference type="Proteomes" id="UP000243002">
    <property type="component" value="Unassembled WGS sequence"/>
</dbReference>
<gene>
    <name evidence="5" type="ORF">C7K55_05880</name>
</gene>
<dbReference type="SUPFAM" id="SSF55248">
    <property type="entry name" value="PCD-like"/>
    <property type="match status" value="1"/>
</dbReference>
<comment type="catalytic activity">
    <reaction evidence="1">
        <text>(4aS,6R)-4a-hydroxy-L-erythro-5,6,7,8-tetrahydrobiopterin = (6R)-L-erythro-6,7-dihydrobiopterin + H2O</text>
        <dbReference type="Rhea" id="RHEA:11920"/>
        <dbReference type="ChEBI" id="CHEBI:15377"/>
        <dbReference type="ChEBI" id="CHEBI:15642"/>
        <dbReference type="ChEBI" id="CHEBI:43120"/>
        <dbReference type="EC" id="4.2.1.96"/>
    </reaction>
</comment>
<dbReference type="RefSeq" id="WP_106502482.1">
    <property type="nucleotide sequence ID" value="NZ_PXXO01000005.1"/>
</dbReference>
<dbReference type="Gene3D" id="3.30.1360.20">
    <property type="entry name" value="Transcriptional coactivator/pterin dehydratase"/>
    <property type="match status" value="1"/>
</dbReference>
<evidence type="ECO:0000256" key="4">
    <source>
        <dbReference type="ARBA" id="ARBA00023239"/>
    </source>
</evidence>
<organism evidence="5 6">
    <name type="scientific">Cyanobium usitatum str. Tous</name>
    <dbReference type="NCBI Taxonomy" id="2116684"/>
    <lineage>
        <taxon>Bacteria</taxon>
        <taxon>Bacillati</taxon>
        <taxon>Cyanobacteriota</taxon>
        <taxon>Cyanophyceae</taxon>
        <taxon>Synechococcales</taxon>
        <taxon>Prochlorococcaceae</taxon>
        <taxon>Cyanobium</taxon>
    </lineage>
</organism>
<evidence type="ECO:0000256" key="3">
    <source>
        <dbReference type="ARBA" id="ARBA00013252"/>
    </source>
</evidence>
<dbReference type="AlphaFoldDB" id="A0A2P7MXL2"/>
<dbReference type="GO" id="GO:0006729">
    <property type="term" value="P:tetrahydrobiopterin biosynthetic process"/>
    <property type="evidence" value="ECO:0007669"/>
    <property type="project" value="InterPro"/>
</dbReference>
<evidence type="ECO:0000256" key="1">
    <source>
        <dbReference type="ARBA" id="ARBA00001554"/>
    </source>
</evidence>
<keyword evidence="6" id="KW-1185">Reference proteome</keyword>
<comment type="caution">
    <text evidence="5">The sequence shown here is derived from an EMBL/GenBank/DDBJ whole genome shotgun (WGS) entry which is preliminary data.</text>
</comment>
<dbReference type="InterPro" id="IPR001533">
    <property type="entry name" value="Pterin_deHydtase"/>
</dbReference>
<evidence type="ECO:0000313" key="5">
    <source>
        <dbReference type="EMBL" id="PSJ05963.1"/>
    </source>
</evidence>
<name>A0A2P7MXL2_9CYAN</name>
<protein>
    <recommendedName>
        <fullName evidence="3">4a-hydroxytetrahydrobiopterin dehydratase</fullName>
        <ecNumber evidence="3">4.2.1.96</ecNumber>
    </recommendedName>
</protein>
<dbReference type="EMBL" id="PXXO01000005">
    <property type="protein sequence ID" value="PSJ05963.1"/>
    <property type="molecule type" value="Genomic_DNA"/>
</dbReference>
<reference evidence="5 6" key="1">
    <citation type="journal article" date="2018" name="Environ. Microbiol.">
        <title>Ecological and genomic features of two widespread freshwater picocyanobacteria.</title>
        <authorList>
            <person name="Cabello-Yeves P.J."/>
            <person name="Picazo A."/>
            <person name="Camacho A."/>
            <person name="Callieri C."/>
            <person name="Rosselli R."/>
            <person name="Roda-Garcia J.J."/>
            <person name="Coutinho F.H."/>
            <person name="Rodriguez-Valera F."/>
        </authorList>
    </citation>
    <scope>NUCLEOTIDE SEQUENCE [LARGE SCALE GENOMIC DNA]</scope>
    <source>
        <strain evidence="5 6">Tous</strain>
    </source>
</reference>